<dbReference type="HOGENOM" id="CLU_2910258_0_0_1"/>
<accession>S7ZX62</accession>
<gene>
    <name evidence="1" type="ORF">H072_11636</name>
</gene>
<feature type="non-terminal residue" evidence="1">
    <location>
        <position position="62"/>
    </location>
</feature>
<dbReference type="OMA" id="IEWEVSK"/>
<dbReference type="AlphaFoldDB" id="S7ZX62"/>
<keyword evidence="2" id="KW-1185">Reference proteome</keyword>
<name>S7ZX62_DACHA</name>
<comment type="caution">
    <text evidence="1">The sequence shown here is derived from an EMBL/GenBank/DDBJ whole genome shotgun (WGS) entry which is preliminary data.</text>
</comment>
<reference evidence="2" key="2">
    <citation type="submission" date="2013-04" db="EMBL/GenBank/DDBJ databases">
        <title>Genomic mechanisms accounting for the adaptation to parasitism in nematode-trapping fungi.</title>
        <authorList>
            <person name="Ahren D.G."/>
        </authorList>
    </citation>
    <scope>NUCLEOTIDE SEQUENCE [LARGE SCALE GENOMIC DNA]</scope>
    <source>
        <strain evidence="2">CBS 200.50</strain>
    </source>
</reference>
<evidence type="ECO:0000313" key="2">
    <source>
        <dbReference type="Proteomes" id="UP000015100"/>
    </source>
</evidence>
<protein>
    <submittedName>
        <fullName evidence="1">Uncharacterized protein</fullName>
    </submittedName>
</protein>
<proteinExistence type="predicted"/>
<organism evidence="1 2">
    <name type="scientific">Dactylellina haptotyla (strain CBS 200.50)</name>
    <name type="common">Nematode-trapping fungus</name>
    <name type="synonym">Monacrosporium haptotylum</name>
    <dbReference type="NCBI Taxonomy" id="1284197"/>
    <lineage>
        <taxon>Eukaryota</taxon>
        <taxon>Fungi</taxon>
        <taxon>Dikarya</taxon>
        <taxon>Ascomycota</taxon>
        <taxon>Pezizomycotina</taxon>
        <taxon>Orbiliomycetes</taxon>
        <taxon>Orbiliales</taxon>
        <taxon>Orbiliaceae</taxon>
        <taxon>Dactylellina</taxon>
    </lineage>
</organism>
<sequence length="62" mass="7339">MDPDSVTNDFMSGERVLYDYEYRSNGKLLIRDCSHLQLALLKKYRKELTELDIEFPNVDVKL</sequence>
<dbReference type="OrthoDB" id="5314759at2759"/>
<dbReference type="Proteomes" id="UP000015100">
    <property type="component" value="Unassembled WGS sequence"/>
</dbReference>
<dbReference type="EMBL" id="AQGS01001262">
    <property type="protein sequence ID" value="EPS35054.1"/>
    <property type="molecule type" value="Genomic_DNA"/>
</dbReference>
<reference evidence="1 2" key="1">
    <citation type="journal article" date="2013" name="PLoS Genet.">
        <title>Genomic mechanisms accounting for the adaptation to parasitism in nematode-trapping fungi.</title>
        <authorList>
            <person name="Meerupati T."/>
            <person name="Andersson K.M."/>
            <person name="Friman E."/>
            <person name="Kumar D."/>
            <person name="Tunlid A."/>
            <person name="Ahren D."/>
        </authorList>
    </citation>
    <scope>NUCLEOTIDE SEQUENCE [LARGE SCALE GENOMIC DNA]</scope>
    <source>
        <strain evidence="1 2">CBS 200.50</strain>
    </source>
</reference>
<evidence type="ECO:0000313" key="1">
    <source>
        <dbReference type="EMBL" id="EPS35054.1"/>
    </source>
</evidence>